<comment type="caution">
    <text evidence="2">The sequence shown here is derived from an EMBL/GenBank/DDBJ whole genome shotgun (WGS) entry which is preliminary data.</text>
</comment>
<dbReference type="EMBL" id="BMNC01000020">
    <property type="protein sequence ID" value="GGN24656.1"/>
    <property type="molecule type" value="Genomic_DNA"/>
</dbReference>
<name>A0ABQ2IT54_9PSEU</name>
<accession>A0ABQ2IT54</accession>
<evidence type="ECO:0000256" key="1">
    <source>
        <dbReference type="SAM" id="MobiDB-lite"/>
    </source>
</evidence>
<sequence length="48" mass="5061">MAAWNQSSQSANNASTPGSSAGLKSRRVKRTRPPYVSLATGVRKARSA</sequence>
<dbReference type="Proteomes" id="UP000597656">
    <property type="component" value="Unassembled WGS sequence"/>
</dbReference>
<evidence type="ECO:0000313" key="2">
    <source>
        <dbReference type="EMBL" id="GGN24656.1"/>
    </source>
</evidence>
<proteinExistence type="predicted"/>
<protein>
    <submittedName>
        <fullName evidence="2">Uncharacterized protein</fullName>
    </submittedName>
</protein>
<feature type="region of interest" description="Disordered" evidence="1">
    <location>
        <begin position="1"/>
        <end position="48"/>
    </location>
</feature>
<gene>
    <name evidence="2" type="ORF">GCM10011609_78420</name>
</gene>
<keyword evidence="3" id="KW-1185">Reference proteome</keyword>
<evidence type="ECO:0000313" key="3">
    <source>
        <dbReference type="Proteomes" id="UP000597656"/>
    </source>
</evidence>
<reference evidence="3" key="1">
    <citation type="journal article" date="2019" name="Int. J. Syst. Evol. Microbiol.">
        <title>The Global Catalogue of Microorganisms (GCM) 10K type strain sequencing project: providing services to taxonomists for standard genome sequencing and annotation.</title>
        <authorList>
            <consortium name="The Broad Institute Genomics Platform"/>
            <consortium name="The Broad Institute Genome Sequencing Center for Infectious Disease"/>
            <person name="Wu L."/>
            <person name="Ma J."/>
        </authorList>
    </citation>
    <scope>NUCLEOTIDE SEQUENCE [LARGE SCALE GENOMIC DNA]</scope>
    <source>
        <strain evidence="3">CGMCC 4.7319</strain>
    </source>
</reference>
<organism evidence="2 3">
    <name type="scientific">Lentzea pudingi</name>
    <dbReference type="NCBI Taxonomy" id="1789439"/>
    <lineage>
        <taxon>Bacteria</taxon>
        <taxon>Bacillati</taxon>
        <taxon>Actinomycetota</taxon>
        <taxon>Actinomycetes</taxon>
        <taxon>Pseudonocardiales</taxon>
        <taxon>Pseudonocardiaceae</taxon>
        <taxon>Lentzea</taxon>
    </lineage>
</organism>
<feature type="compositionally biased region" description="Low complexity" evidence="1">
    <location>
        <begin position="1"/>
        <end position="15"/>
    </location>
</feature>